<keyword evidence="1" id="KW-0560">Oxidoreductase</keyword>
<dbReference type="PANTHER" id="PTHR11732">
    <property type="entry name" value="ALDO/KETO REDUCTASE"/>
    <property type="match status" value="1"/>
</dbReference>
<evidence type="ECO:0000313" key="4">
    <source>
        <dbReference type="EMBL" id="EAU86225.1"/>
    </source>
</evidence>
<dbReference type="SUPFAM" id="SSF51430">
    <property type="entry name" value="NAD(P)-linked oxidoreductase"/>
    <property type="match status" value="1"/>
</dbReference>
<comment type="caution">
    <text evidence="4">The sequence shown here is derived from an EMBL/GenBank/DDBJ whole genome shotgun (WGS) entry which is preliminary data.</text>
</comment>
<feature type="transmembrane region" description="Helical" evidence="2">
    <location>
        <begin position="73"/>
        <end position="95"/>
    </location>
</feature>
<feature type="domain" description="NADP-dependent oxidoreductase" evidence="3">
    <location>
        <begin position="139"/>
        <end position="391"/>
    </location>
</feature>
<dbReference type="OMA" id="KLWPTDQ"/>
<name>A8NQQ5_COPC7</name>
<evidence type="ECO:0000259" key="3">
    <source>
        <dbReference type="Pfam" id="PF00248"/>
    </source>
</evidence>
<dbReference type="GO" id="GO:0016616">
    <property type="term" value="F:oxidoreductase activity, acting on the CH-OH group of donors, NAD or NADP as acceptor"/>
    <property type="evidence" value="ECO:0007669"/>
    <property type="project" value="UniProtKB-ARBA"/>
</dbReference>
<dbReference type="InterPro" id="IPR023210">
    <property type="entry name" value="NADP_OxRdtase_dom"/>
</dbReference>
<organism evidence="4 5">
    <name type="scientific">Coprinopsis cinerea (strain Okayama-7 / 130 / ATCC MYA-4618 / FGSC 9003)</name>
    <name type="common">Inky cap fungus</name>
    <name type="synonym">Hormographiella aspergillata</name>
    <dbReference type="NCBI Taxonomy" id="240176"/>
    <lineage>
        <taxon>Eukaryota</taxon>
        <taxon>Fungi</taxon>
        <taxon>Dikarya</taxon>
        <taxon>Basidiomycota</taxon>
        <taxon>Agaricomycotina</taxon>
        <taxon>Agaricomycetes</taxon>
        <taxon>Agaricomycetidae</taxon>
        <taxon>Agaricales</taxon>
        <taxon>Agaricineae</taxon>
        <taxon>Psathyrellaceae</taxon>
        <taxon>Coprinopsis</taxon>
    </lineage>
</organism>
<evidence type="ECO:0000256" key="1">
    <source>
        <dbReference type="ARBA" id="ARBA00023002"/>
    </source>
</evidence>
<dbReference type="Gene3D" id="3.20.20.100">
    <property type="entry name" value="NADP-dependent oxidoreductase domain"/>
    <property type="match status" value="1"/>
</dbReference>
<dbReference type="GeneID" id="6012189"/>
<sequence length="413" mass="46540">MSFPTSTANSAKYHAVPVIDHALVAPDDDDRARSDIEAPPVYKHPGNVEEQDLFLNRAGNRRRSGSHPSVSQFVFRLTAVAAGIFVMVTAMRMVLERFPSIECGRAWRGEGSTWSSKLPTHFTLPSGDKIPSVALGVWRAEKGKVGDAVKAALKTGYRHIDGAWIYGNEVEVGQAIRESGVPRKDIWLTSKLWNTFHRPEDIEPALDESLSRLGIDYLDLYLIHWPVAFEKDSEEIKIDWELTNDPYPTWKKLEELVEKGKIRNIGISNFNIKRIQNLTANSLKIQPAVNQVELSYWNPQPALLKWAKENGLLLEAYSPLGSAEKVKQSLEIPEVKEIAKKLGITPAQVYISWHVQRGTVVLPKSVHPHRVEENFHITRLPQAEFDLLEAASRAHKPERSVDPSERWGVDIFG</sequence>
<dbReference type="OrthoDB" id="416253at2759"/>
<evidence type="ECO:0000256" key="2">
    <source>
        <dbReference type="SAM" id="Phobius"/>
    </source>
</evidence>
<dbReference type="PROSITE" id="PS00798">
    <property type="entry name" value="ALDOKETO_REDUCTASE_1"/>
    <property type="match status" value="1"/>
</dbReference>
<dbReference type="RefSeq" id="XP_001835654.1">
    <property type="nucleotide sequence ID" value="XM_001835602.2"/>
</dbReference>
<dbReference type="PRINTS" id="PR00069">
    <property type="entry name" value="ALDKETRDTASE"/>
</dbReference>
<keyword evidence="2" id="KW-0472">Membrane</keyword>
<dbReference type="InterPro" id="IPR018170">
    <property type="entry name" value="Aldo/ket_reductase_CS"/>
</dbReference>
<keyword evidence="2" id="KW-0812">Transmembrane</keyword>
<dbReference type="CDD" id="cd19071">
    <property type="entry name" value="AKR_AKR1-5-like"/>
    <property type="match status" value="1"/>
</dbReference>
<accession>A8NQQ5</accession>
<protein>
    <submittedName>
        <fullName evidence="4">Aldo-keto reductase</fullName>
    </submittedName>
</protein>
<proteinExistence type="predicted"/>
<dbReference type="Proteomes" id="UP000001861">
    <property type="component" value="Unassembled WGS sequence"/>
</dbReference>
<dbReference type="FunFam" id="3.20.20.100:FF:000002">
    <property type="entry name" value="2,5-diketo-D-gluconic acid reductase A"/>
    <property type="match status" value="1"/>
</dbReference>
<dbReference type="VEuPathDB" id="FungiDB:CC1G_03436"/>
<gene>
    <name evidence="4" type="ORF">CC1G_03436</name>
</gene>
<dbReference type="PROSITE" id="PS00062">
    <property type="entry name" value="ALDOKETO_REDUCTASE_2"/>
    <property type="match status" value="1"/>
</dbReference>
<keyword evidence="2" id="KW-1133">Transmembrane helix</keyword>
<dbReference type="InParanoid" id="A8NQQ5"/>
<dbReference type="EMBL" id="AACS02000008">
    <property type="protein sequence ID" value="EAU86225.1"/>
    <property type="molecule type" value="Genomic_DNA"/>
</dbReference>
<dbReference type="KEGG" id="cci:CC1G_03436"/>
<dbReference type="eggNOG" id="KOG1577">
    <property type="taxonomic scope" value="Eukaryota"/>
</dbReference>
<dbReference type="AlphaFoldDB" id="A8NQQ5"/>
<reference evidence="4 5" key="1">
    <citation type="journal article" date="2010" name="Proc. Natl. Acad. Sci. U.S.A.">
        <title>Insights into evolution of multicellular fungi from the assembled chromosomes of the mushroom Coprinopsis cinerea (Coprinus cinereus).</title>
        <authorList>
            <person name="Stajich J.E."/>
            <person name="Wilke S.K."/>
            <person name="Ahren D."/>
            <person name="Au C.H."/>
            <person name="Birren B.W."/>
            <person name="Borodovsky M."/>
            <person name="Burns C."/>
            <person name="Canback B."/>
            <person name="Casselton L.A."/>
            <person name="Cheng C.K."/>
            <person name="Deng J."/>
            <person name="Dietrich F.S."/>
            <person name="Fargo D.C."/>
            <person name="Farman M.L."/>
            <person name="Gathman A.C."/>
            <person name="Goldberg J."/>
            <person name="Guigo R."/>
            <person name="Hoegger P.J."/>
            <person name="Hooker J.B."/>
            <person name="Huggins A."/>
            <person name="James T.Y."/>
            <person name="Kamada T."/>
            <person name="Kilaru S."/>
            <person name="Kodira C."/>
            <person name="Kues U."/>
            <person name="Kupfer D."/>
            <person name="Kwan H.S."/>
            <person name="Lomsadze A."/>
            <person name="Li W."/>
            <person name="Lilly W.W."/>
            <person name="Ma L.J."/>
            <person name="Mackey A.J."/>
            <person name="Manning G."/>
            <person name="Martin F."/>
            <person name="Muraguchi H."/>
            <person name="Natvig D.O."/>
            <person name="Palmerini H."/>
            <person name="Ramesh M.A."/>
            <person name="Rehmeyer C.J."/>
            <person name="Roe B.A."/>
            <person name="Shenoy N."/>
            <person name="Stanke M."/>
            <person name="Ter-Hovhannisyan V."/>
            <person name="Tunlid A."/>
            <person name="Velagapudi R."/>
            <person name="Vision T.J."/>
            <person name="Zeng Q."/>
            <person name="Zolan M.E."/>
            <person name="Pukkila P.J."/>
        </authorList>
    </citation>
    <scope>NUCLEOTIDE SEQUENCE [LARGE SCALE GENOMIC DNA]</scope>
    <source>
        <strain evidence="5">Okayama-7 / 130 / ATCC MYA-4618 / FGSC 9003</strain>
    </source>
</reference>
<dbReference type="InterPro" id="IPR020471">
    <property type="entry name" value="AKR"/>
</dbReference>
<dbReference type="Pfam" id="PF00248">
    <property type="entry name" value="Aldo_ket_red"/>
    <property type="match status" value="1"/>
</dbReference>
<evidence type="ECO:0000313" key="5">
    <source>
        <dbReference type="Proteomes" id="UP000001861"/>
    </source>
</evidence>
<dbReference type="InterPro" id="IPR036812">
    <property type="entry name" value="NAD(P)_OxRdtase_dom_sf"/>
</dbReference>
<keyword evidence="5" id="KW-1185">Reference proteome</keyword>